<evidence type="ECO:0000313" key="5">
    <source>
        <dbReference type="EMBL" id="ASP22078.1"/>
    </source>
</evidence>
<evidence type="ECO:0000256" key="1">
    <source>
        <dbReference type="ARBA" id="ARBA00010990"/>
    </source>
</evidence>
<dbReference type="OrthoDB" id="9808281at2"/>
<feature type="domain" description="4'-phosphopantetheinyl transferase" evidence="3">
    <location>
        <begin position="124"/>
        <end position="212"/>
    </location>
</feature>
<dbReference type="SUPFAM" id="SSF56214">
    <property type="entry name" value="4'-phosphopantetheinyl transferase"/>
    <property type="match status" value="2"/>
</dbReference>
<accession>A0A222E7S6</accession>
<dbReference type="InterPro" id="IPR008278">
    <property type="entry name" value="4-PPantetheinyl_Trfase_dom"/>
</dbReference>
<comment type="similarity">
    <text evidence="1">Belongs to the P-Pant transferase superfamily. Gsp/Sfp/HetI/AcpT family.</text>
</comment>
<dbReference type="InterPro" id="IPR050559">
    <property type="entry name" value="P-Pant_transferase_sf"/>
</dbReference>
<dbReference type="EMBL" id="CP022540">
    <property type="protein sequence ID" value="ASP22078.1"/>
    <property type="molecule type" value="Genomic_DNA"/>
</dbReference>
<organism evidence="5 6">
    <name type="scientific">Antarctobacter heliothermus</name>
    <dbReference type="NCBI Taxonomy" id="74033"/>
    <lineage>
        <taxon>Bacteria</taxon>
        <taxon>Pseudomonadati</taxon>
        <taxon>Pseudomonadota</taxon>
        <taxon>Alphaproteobacteria</taxon>
        <taxon>Rhodobacterales</taxon>
        <taxon>Roseobacteraceae</taxon>
        <taxon>Antarctobacter</taxon>
    </lineage>
</organism>
<feature type="domain" description="4'-phosphopantetheinyl transferase N-terminal" evidence="4">
    <location>
        <begin position="40"/>
        <end position="119"/>
    </location>
</feature>
<dbReference type="GO" id="GO:0000287">
    <property type="term" value="F:magnesium ion binding"/>
    <property type="evidence" value="ECO:0007669"/>
    <property type="project" value="InterPro"/>
</dbReference>
<evidence type="ECO:0000259" key="3">
    <source>
        <dbReference type="Pfam" id="PF01648"/>
    </source>
</evidence>
<evidence type="ECO:0000256" key="2">
    <source>
        <dbReference type="ARBA" id="ARBA00022679"/>
    </source>
</evidence>
<reference evidence="5 6" key="1">
    <citation type="submission" date="2017-07" db="EMBL/GenBank/DDBJ databases">
        <title>Genome Sequence of Antarctobacter heliothermus Strain SMS3 Isolated from a culture of the Diatom Skeletonema marinoi.</title>
        <authorList>
            <person name="Topel M."/>
            <person name="Pinder M.I.M."/>
            <person name="Johansson O.N."/>
            <person name="Kourtchenko O."/>
            <person name="Godhe A."/>
            <person name="Clarke A.K."/>
        </authorList>
    </citation>
    <scope>NUCLEOTIDE SEQUENCE [LARGE SCALE GENOMIC DNA]</scope>
    <source>
        <strain evidence="5 6">SMS3</strain>
    </source>
</reference>
<gene>
    <name evidence="5" type="primary">sfp</name>
    <name evidence="5" type="ORF">ANTHELSMS3_03448</name>
</gene>
<dbReference type="KEGG" id="aht:ANTHELSMS3_03448"/>
<dbReference type="PANTHER" id="PTHR12215">
    <property type="entry name" value="PHOSPHOPANTETHEINE TRANSFERASE"/>
    <property type="match status" value="1"/>
</dbReference>
<dbReference type="GO" id="GO:0005829">
    <property type="term" value="C:cytosol"/>
    <property type="evidence" value="ECO:0007669"/>
    <property type="project" value="TreeGrafter"/>
</dbReference>
<dbReference type="InterPro" id="IPR055066">
    <property type="entry name" value="AASDHPPT_N"/>
</dbReference>
<dbReference type="InterPro" id="IPR037143">
    <property type="entry name" value="4-PPantetheinyl_Trfase_dom_sf"/>
</dbReference>
<keyword evidence="2 5" id="KW-0808">Transferase</keyword>
<keyword evidence="6" id="KW-1185">Reference proteome</keyword>
<evidence type="ECO:0000259" key="4">
    <source>
        <dbReference type="Pfam" id="PF22624"/>
    </source>
</evidence>
<dbReference type="RefSeq" id="WP_094035911.1">
    <property type="nucleotide sequence ID" value="NZ_CP022540.1"/>
</dbReference>
<dbReference type="Pfam" id="PF22624">
    <property type="entry name" value="AASDHPPT_N"/>
    <property type="match status" value="1"/>
</dbReference>
<dbReference type="AlphaFoldDB" id="A0A222E7S6"/>
<protein>
    <submittedName>
        <fullName evidence="5">4'-phosphopantetheinyl transferase sfp</fullName>
        <ecNumber evidence="5">2.7.8.-</ecNumber>
    </submittedName>
</protein>
<dbReference type="GO" id="GO:0019878">
    <property type="term" value="P:lysine biosynthetic process via aminoadipic acid"/>
    <property type="evidence" value="ECO:0007669"/>
    <property type="project" value="TreeGrafter"/>
</dbReference>
<dbReference type="EC" id="2.7.8.-" evidence="5"/>
<dbReference type="PANTHER" id="PTHR12215:SF10">
    <property type="entry name" value="L-AMINOADIPATE-SEMIALDEHYDE DEHYDROGENASE-PHOSPHOPANTETHEINYL TRANSFERASE"/>
    <property type="match status" value="1"/>
</dbReference>
<name>A0A222E7S6_9RHOB</name>
<dbReference type="Gene3D" id="3.90.470.20">
    <property type="entry name" value="4'-phosphopantetheinyl transferase domain"/>
    <property type="match status" value="1"/>
</dbReference>
<dbReference type="Proteomes" id="UP000203589">
    <property type="component" value="Chromosome"/>
</dbReference>
<proteinExistence type="inferred from homology"/>
<sequence length="250" mass="26796">MTLPDFETALPEAAAPFLADGDAHVWLLTLDLQGAALDELRALLSTEERHRAAAFAFAHLQSRHVAAHGQMRRILAAYTGQPPQALRIGTRQQGKPYLDPEDRPAFNLSHSDGLGLLAVSQSVAIGADIERIRPSPDLAGIAETTMSPAESAALARLPVNLRTEAFFACWTRKEAVMKCDGRGFGLEPASFTVPVDPATRPDPRPLNPFPGTAMTLFDVSVPVGFRGAVAALPGIRALRFFRLPAPCPGC</sequence>
<dbReference type="Pfam" id="PF01648">
    <property type="entry name" value="ACPS"/>
    <property type="match status" value="1"/>
</dbReference>
<dbReference type="GO" id="GO:0008897">
    <property type="term" value="F:holo-[acyl-carrier-protein] synthase activity"/>
    <property type="evidence" value="ECO:0007669"/>
    <property type="project" value="InterPro"/>
</dbReference>
<evidence type="ECO:0000313" key="6">
    <source>
        <dbReference type="Proteomes" id="UP000203589"/>
    </source>
</evidence>